<organism evidence="1">
    <name type="scientific">Sesamum radiatum</name>
    <name type="common">Black benniseed</name>
    <dbReference type="NCBI Taxonomy" id="300843"/>
    <lineage>
        <taxon>Eukaryota</taxon>
        <taxon>Viridiplantae</taxon>
        <taxon>Streptophyta</taxon>
        <taxon>Embryophyta</taxon>
        <taxon>Tracheophyta</taxon>
        <taxon>Spermatophyta</taxon>
        <taxon>Magnoliopsida</taxon>
        <taxon>eudicotyledons</taxon>
        <taxon>Gunneridae</taxon>
        <taxon>Pentapetalae</taxon>
        <taxon>asterids</taxon>
        <taxon>lamiids</taxon>
        <taxon>Lamiales</taxon>
        <taxon>Pedaliaceae</taxon>
        <taxon>Sesamum</taxon>
    </lineage>
</organism>
<name>A0AAW2VQI4_SESRA</name>
<proteinExistence type="predicted"/>
<reference evidence="1" key="2">
    <citation type="journal article" date="2024" name="Plant">
        <title>Genomic evolution and insights into agronomic trait innovations of Sesamum species.</title>
        <authorList>
            <person name="Miao H."/>
            <person name="Wang L."/>
            <person name="Qu L."/>
            <person name="Liu H."/>
            <person name="Sun Y."/>
            <person name="Le M."/>
            <person name="Wang Q."/>
            <person name="Wei S."/>
            <person name="Zheng Y."/>
            <person name="Lin W."/>
            <person name="Duan Y."/>
            <person name="Cao H."/>
            <person name="Xiong S."/>
            <person name="Wang X."/>
            <person name="Wei L."/>
            <person name="Li C."/>
            <person name="Ma Q."/>
            <person name="Ju M."/>
            <person name="Zhao R."/>
            <person name="Li G."/>
            <person name="Mu C."/>
            <person name="Tian Q."/>
            <person name="Mei H."/>
            <person name="Zhang T."/>
            <person name="Gao T."/>
            <person name="Zhang H."/>
        </authorList>
    </citation>
    <scope>NUCLEOTIDE SEQUENCE</scope>
    <source>
        <strain evidence="1">G02</strain>
    </source>
</reference>
<dbReference type="AlphaFoldDB" id="A0AAW2VQI4"/>
<dbReference type="PANTHER" id="PTHR33116">
    <property type="entry name" value="REVERSE TRANSCRIPTASE ZINC-BINDING DOMAIN-CONTAINING PROTEIN-RELATED-RELATED"/>
    <property type="match status" value="1"/>
</dbReference>
<dbReference type="PANTHER" id="PTHR33116:SF76">
    <property type="entry name" value="DUF4283 DOMAIN-CONTAINING PROTEIN"/>
    <property type="match status" value="1"/>
</dbReference>
<sequence>MEGFRSIRNVRTWDYSNYASLTICFFFYKADVSSVALFNRRLQLFASLSGLHANPQKSQLILFKAAHPIRDTLIILLGFQEGHLPVRYLGLPLIASRLTISDCKPLLQKIDRRIQGWDGIRLSFAGRVQMIKSVLMTLEMYWAMTFILPKGIIKEIEKRFRTFLWKGSSSSGYPKVAWE</sequence>
<dbReference type="EMBL" id="JACGWJ010000003">
    <property type="protein sequence ID" value="KAL0431710.1"/>
    <property type="molecule type" value="Genomic_DNA"/>
</dbReference>
<protein>
    <submittedName>
        <fullName evidence="1">Uncharacterized protein</fullName>
    </submittedName>
</protein>
<accession>A0AAW2VQI4</accession>
<comment type="caution">
    <text evidence="1">The sequence shown here is derived from an EMBL/GenBank/DDBJ whole genome shotgun (WGS) entry which is preliminary data.</text>
</comment>
<evidence type="ECO:0000313" key="1">
    <source>
        <dbReference type="EMBL" id="KAL0431710.1"/>
    </source>
</evidence>
<reference evidence="1" key="1">
    <citation type="submission" date="2020-06" db="EMBL/GenBank/DDBJ databases">
        <authorList>
            <person name="Li T."/>
            <person name="Hu X."/>
            <person name="Zhang T."/>
            <person name="Song X."/>
            <person name="Zhang H."/>
            <person name="Dai N."/>
            <person name="Sheng W."/>
            <person name="Hou X."/>
            <person name="Wei L."/>
        </authorList>
    </citation>
    <scope>NUCLEOTIDE SEQUENCE</scope>
    <source>
        <strain evidence="1">G02</strain>
        <tissue evidence="1">Leaf</tissue>
    </source>
</reference>
<gene>
    <name evidence="1" type="ORF">Sradi_0797000</name>
</gene>